<evidence type="ECO:0000313" key="7">
    <source>
        <dbReference type="Proteomes" id="UP000480151"/>
    </source>
</evidence>
<dbReference type="InterPro" id="IPR038770">
    <property type="entry name" value="Na+/solute_symporter_sf"/>
</dbReference>
<feature type="transmembrane region" description="Helical" evidence="5">
    <location>
        <begin position="252"/>
        <end position="270"/>
    </location>
</feature>
<evidence type="ECO:0000256" key="5">
    <source>
        <dbReference type="SAM" id="Phobius"/>
    </source>
</evidence>
<feature type="transmembrane region" description="Helical" evidence="5">
    <location>
        <begin position="64"/>
        <end position="81"/>
    </location>
</feature>
<dbReference type="PANTHER" id="PTHR10361">
    <property type="entry name" value="SODIUM-BILE ACID COTRANSPORTER"/>
    <property type="match status" value="1"/>
</dbReference>
<sequence length="354" mass="39027">MSDRFIHSVISFRKVKEKTNDEYRNELMLTTVNRMFDRIMPWITPASLIAGMLFTVWLKPYGYLSTWLFAFMTLAGSLGTSSRDFVRVFRRPAPMLCALILLHFVMPLIAWLLGMALFSGDVETITGLVLGTAIPTGVTTLFWVALKGGDVTLTIAVILLDTLLAPFVVPGMLSLLFASEVHINALGMVWKLLLMIVFPSLLGMFINHVTRGEAERTWKPRLAPFSKIALGGVVALNGAFVAPFFIHFEWKLVGILATVILLTLIAYLFGYSTGRWGWRKEAGVTISLTYTVGMRNISAGAVIATTFLPAAAALPVVLAMLVQQLMASMVSSVLSKLTDIKLIATDRYTLKKAK</sequence>
<feature type="transmembrane region" description="Helical" evidence="5">
    <location>
        <begin position="125"/>
        <end position="146"/>
    </location>
</feature>
<proteinExistence type="predicted"/>
<dbReference type="PANTHER" id="PTHR10361:SF28">
    <property type="entry name" value="P3 PROTEIN-RELATED"/>
    <property type="match status" value="1"/>
</dbReference>
<gene>
    <name evidence="6" type="ORF">G5B47_17515</name>
</gene>
<dbReference type="AlphaFoldDB" id="A0A6M1PR47"/>
<evidence type="ECO:0000256" key="4">
    <source>
        <dbReference type="ARBA" id="ARBA00023136"/>
    </source>
</evidence>
<keyword evidence="3 5" id="KW-1133">Transmembrane helix</keyword>
<feature type="transmembrane region" description="Helical" evidence="5">
    <location>
        <begin position="228"/>
        <end position="246"/>
    </location>
</feature>
<evidence type="ECO:0000256" key="2">
    <source>
        <dbReference type="ARBA" id="ARBA00022692"/>
    </source>
</evidence>
<dbReference type="InterPro" id="IPR004710">
    <property type="entry name" value="Bilac:Na_transpt"/>
</dbReference>
<evidence type="ECO:0000313" key="6">
    <source>
        <dbReference type="EMBL" id="NGM84213.1"/>
    </source>
</evidence>
<comment type="caution">
    <text evidence="6">The sequence shown here is derived from an EMBL/GenBank/DDBJ whole genome shotgun (WGS) entry which is preliminary data.</text>
</comment>
<keyword evidence="4 5" id="KW-0472">Membrane</keyword>
<dbReference type="RefSeq" id="WP_165100655.1">
    <property type="nucleotide sequence ID" value="NZ_JAAKGU010000008.1"/>
</dbReference>
<evidence type="ECO:0000256" key="3">
    <source>
        <dbReference type="ARBA" id="ARBA00022989"/>
    </source>
</evidence>
<protein>
    <submittedName>
        <fullName evidence="6">Bile acid:sodium symporter family protein</fullName>
    </submittedName>
</protein>
<feature type="transmembrane region" description="Helical" evidence="5">
    <location>
        <begin position="153"/>
        <end position="177"/>
    </location>
</feature>
<dbReference type="Proteomes" id="UP000480151">
    <property type="component" value="Unassembled WGS sequence"/>
</dbReference>
<keyword evidence="2 5" id="KW-0812">Transmembrane</keyword>
<feature type="transmembrane region" description="Helical" evidence="5">
    <location>
        <begin position="297"/>
        <end position="322"/>
    </location>
</feature>
<dbReference type="GO" id="GO:0016020">
    <property type="term" value="C:membrane"/>
    <property type="evidence" value="ECO:0007669"/>
    <property type="project" value="UniProtKB-SubCell"/>
</dbReference>
<reference evidence="6 7" key="1">
    <citation type="submission" date="2020-02" db="EMBL/GenBank/DDBJ databases">
        <authorList>
            <person name="Gao J."/>
            <person name="Sun J."/>
        </authorList>
    </citation>
    <scope>NUCLEOTIDE SEQUENCE [LARGE SCALE GENOMIC DNA]</scope>
    <source>
        <strain evidence="6 7">7124</strain>
    </source>
</reference>
<organism evidence="6 7">
    <name type="scientific">Paenibacillus apii</name>
    <dbReference type="NCBI Taxonomy" id="1850370"/>
    <lineage>
        <taxon>Bacteria</taxon>
        <taxon>Bacillati</taxon>
        <taxon>Bacillota</taxon>
        <taxon>Bacilli</taxon>
        <taxon>Bacillales</taxon>
        <taxon>Paenibacillaceae</taxon>
        <taxon>Paenibacillus</taxon>
    </lineage>
</organism>
<dbReference type="InterPro" id="IPR002657">
    <property type="entry name" value="BilAc:Na_symport/Acr3"/>
</dbReference>
<feature type="transmembrane region" description="Helical" evidence="5">
    <location>
        <begin position="93"/>
        <end position="113"/>
    </location>
</feature>
<keyword evidence="7" id="KW-1185">Reference proteome</keyword>
<dbReference type="Gene3D" id="1.20.1530.20">
    <property type="match status" value="1"/>
</dbReference>
<evidence type="ECO:0000256" key="1">
    <source>
        <dbReference type="ARBA" id="ARBA00004141"/>
    </source>
</evidence>
<dbReference type="Pfam" id="PF01758">
    <property type="entry name" value="SBF"/>
    <property type="match status" value="1"/>
</dbReference>
<dbReference type="EMBL" id="JAAKGU010000008">
    <property type="protein sequence ID" value="NGM84213.1"/>
    <property type="molecule type" value="Genomic_DNA"/>
</dbReference>
<accession>A0A6M1PR47</accession>
<feature type="transmembrane region" description="Helical" evidence="5">
    <location>
        <begin position="39"/>
        <end position="58"/>
    </location>
</feature>
<name>A0A6M1PR47_9BACL</name>
<feature type="transmembrane region" description="Helical" evidence="5">
    <location>
        <begin position="189"/>
        <end position="207"/>
    </location>
</feature>
<comment type="subcellular location">
    <subcellularLocation>
        <location evidence="1">Membrane</location>
        <topology evidence="1">Multi-pass membrane protein</topology>
    </subcellularLocation>
</comment>